<evidence type="ECO:0000313" key="6">
    <source>
        <dbReference type="Proteomes" id="UP000002051"/>
    </source>
</evidence>
<dbReference type="EnsemblPlants" id="AES61599">
    <property type="protein sequence ID" value="AES61599"/>
    <property type="gene ID" value="MTR_1g086430"/>
</dbReference>
<evidence type="ECO:0000313" key="5">
    <source>
        <dbReference type="EnsemblPlants" id="AES61599"/>
    </source>
</evidence>
<dbReference type="GO" id="GO:0010112">
    <property type="term" value="P:regulation of systemic acquired resistance"/>
    <property type="evidence" value="ECO:0007669"/>
    <property type="project" value="InterPro"/>
</dbReference>
<dbReference type="EMBL" id="CM001217">
    <property type="protein sequence ID" value="AES61599.1"/>
    <property type="molecule type" value="Genomic_DNA"/>
</dbReference>
<dbReference type="Pfam" id="PF15699">
    <property type="entry name" value="NPR1_interact"/>
    <property type="match status" value="1"/>
</dbReference>
<comment type="similarity">
    <text evidence="2">Belongs to the NPR1-interactor family.</text>
</comment>
<dbReference type="HOGENOM" id="CLU_1984867_0_0_1"/>
<evidence type="ECO:0000256" key="3">
    <source>
        <dbReference type="ARBA" id="ARBA00023242"/>
    </source>
</evidence>
<dbReference type="PaxDb" id="3880-AES61599"/>
<evidence type="ECO:0008006" key="7">
    <source>
        <dbReference type="Google" id="ProtNLM"/>
    </source>
</evidence>
<dbReference type="GO" id="GO:0005634">
    <property type="term" value="C:nucleus"/>
    <property type="evidence" value="ECO:0007669"/>
    <property type="project" value="UniProtKB-SubCell"/>
</dbReference>
<proteinExistence type="inferred from homology"/>
<reference evidence="4 6" key="2">
    <citation type="journal article" date="2014" name="BMC Genomics">
        <title>An improved genome release (version Mt4.0) for the model legume Medicago truncatula.</title>
        <authorList>
            <person name="Tang H."/>
            <person name="Krishnakumar V."/>
            <person name="Bidwell S."/>
            <person name="Rosen B."/>
            <person name="Chan A."/>
            <person name="Zhou S."/>
            <person name="Gentzbittel L."/>
            <person name="Childs K.L."/>
            <person name="Yandell M."/>
            <person name="Gundlach H."/>
            <person name="Mayer K.F."/>
            <person name="Schwartz D.C."/>
            <person name="Town C.D."/>
        </authorList>
    </citation>
    <scope>GENOME REANNOTATION</scope>
    <source>
        <strain evidence="5 6">cv. Jemalong A17</strain>
    </source>
</reference>
<reference evidence="4 6" key="1">
    <citation type="journal article" date="2011" name="Nature">
        <title>The Medicago genome provides insight into the evolution of rhizobial symbioses.</title>
        <authorList>
            <person name="Young N.D."/>
            <person name="Debelle F."/>
            <person name="Oldroyd G.E."/>
            <person name="Geurts R."/>
            <person name="Cannon S.B."/>
            <person name="Udvardi M.K."/>
            <person name="Benedito V.A."/>
            <person name="Mayer K.F."/>
            <person name="Gouzy J."/>
            <person name="Schoof H."/>
            <person name="Van de Peer Y."/>
            <person name="Proost S."/>
            <person name="Cook D.R."/>
            <person name="Meyers B.C."/>
            <person name="Spannagl M."/>
            <person name="Cheung F."/>
            <person name="De Mita S."/>
            <person name="Krishnakumar V."/>
            <person name="Gundlach H."/>
            <person name="Zhou S."/>
            <person name="Mudge J."/>
            <person name="Bharti A.K."/>
            <person name="Murray J.D."/>
            <person name="Naoumkina M.A."/>
            <person name="Rosen B."/>
            <person name="Silverstein K.A."/>
            <person name="Tang H."/>
            <person name="Rombauts S."/>
            <person name="Zhao P.X."/>
            <person name="Zhou P."/>
            <person name="Barbe V."/>
            <person name="Bardou P."/>
            <person name="Bechner M."/>
            <person name="Bellec A."/>
            <person name="Berger A."/>
            <person name="Berges H."/>
            <person name="Bidwell S."/>
            <person name="Bisseling T."/>
            <person name="Choisne N."/>
            <person name="Couloux A."/>
            <person name="Denny R."/>
            <person name="Deshpande S."/>
            <person name="Dai X."/>
            <person name="Doyle J.J."/>
            <person name="Dudez A.M."/>
            <person name="Farmer A.D."/>
            <person name="Fouteau S."/>
            <person name="Franken C."/>
            <person name="Gibelin C."/>
            <person name="Gish J."/>
            <person name="Goldstein S."/>
            <person name="Gonzalez A.J."/>
            <person name="Green P.J."/>
            <person name="Hallab A."/>
            <person name="Hartog M."/>
            <person name="Hua A."/>
            <person name="Humphray S.J."/>
            <person name="Jeong D.H."/>
            <person name="Jing Y."/>
            <person name="Jocker A."/>
            <person name="Kenton S.M."/>
            <person name="Kim D.J."/>
            <person name="Klee K."/>
            <person name="Lai H."/>
            <person name="Lang C."/>
            <person name="Lin S."/>
            <person name="Macmil S.L."/>
            <person name="Magdelenat G."/>
            <person name="Matthews L."/>
            <person name="McCorrison J."/>
            <person name="Monaghan E.L."/>
            <person name="Mun J.H."/>
            <person name="Najar F.Z."/>
            <person name="Nicholson C."/>
            <person name="Noirot C."/>
            <person name="O'Bleness M."/>
            <person name="Paule C.R."/>
            <person name="Poulain J."/>
            <person name="Prion F."/>
            <person name="Qin B."/>
            <person name="Qu C."/>
            <person name="Retzel E.F."/>
            <person name="Riddle C."/>
            <person name="Sallet E."/>
            <person name="Samain S."/>
            <person name="Samson N."/>
            <person name="Sanders I."/>
            <person name="Saurat O."/>
            <person name="Scarpelli C."/>
            <person name="Schiex T."/>
            <person name="Segurens B."/>
            <person name="Severin A.J."/>
            <person name="Sherrier D.J."/>
            <person name="Shi R."/>
            <person name="Sims S."/>
            <person name="Singer S.R."/>
            <person name="Sinharoy S."/>
            <person name="Sterck L."/>
            <person name="Viollet A."/>
            <person name="Wang B.B."/>
            <person name="Wang K."/>
            <person name="Wang M."/>
            <person name="Wang X."/>
            <person name="Warfsmann J."/>
            <person name="Weissenbach J."/>
            <person name="White D.D."/>
            <person name="White J.D."/>
            <person name="Wiley G.B."/>
            <person name="Wincker P."/>
            <person name="Xing Y."/>
            <person name="Yang L."/>
            <person name="Yao Z."/>
            <person name="Ying F."/>
            <person name="Zhai J."/>
            <person name="Zhou L."/>
            <person name="Zuber A."/>
            <person name="Denarie J."/>
            <person name="Dixon R.A."/>
            <person name="May G.D."/>
            <person name="Schwartz D.C."/>
            <person name="Rogers J."/>
            <person name="Quetier F."/>
            <person name="Town C.D."/>
            <person name="Roe B.A."/>
        </authorList>
    </citation>
    <scope>NUCLEOTIDE SEQUENCE [LARGE SCALE GENOMIC DNA]</scope>
    <source>
        <strain evidence="4">A17</strain>
        <strain evidence="5 6">cv. Jemalong A17</strain>
    </source>
</reference>
<comment type="subcellular location">
    <subcellularLocation>
        <location evidence="1">Nucleus</location>
    </subcellularLocation>
</comment>
<dbReference type="eggNOG" id="ENOG502SE98">
    <property type="taxonomic scope" value="Eukaryota"/>
</dbReference>
<dbReference type="InterPro" id="IPR031425">
    <property type="entry name" value="NPR1/NH1-interacting"/>
</dbReference>
<keyword evidence="3" id="KW-0539">Nucleus</keyword>
<evidence type="ECO:0000256" key="2">
    <source>
        <dbReference type="ARBA" id="ARBA00009937"/>
    </source>
</evidence>
<evidence type="ECO:0000256" key="1">
    <source>
        <dbReference type="ARBA" id="ARBA00004123"/>
    </source>
</evidence>
<evidence type="ECO:0000313" key="4">
    <source>
        <dbReference type="EMBL" id="AES61599.1"/>
    </source>
</evidence>
<accession>G7ICS8</accession>
<dbReference type="Proteomes" id="UP000002051">
    <property type="component" value="Unassembled WGS sequence"/>
</dbReference>
<sequence length="126" mass="14751">MEINGSKKRKICNEELDEEKQKEEEEKIETFFALVRNMRETRDRWRNKMSENIKEENRVVGVWKPTFKLEDFAEEGASKSNNINCANIIKEDDTEKVVYALSSKNTPSKFIVNEARVVTPSHIEVI</sequence>
<organism evidence="4 6">
    <name type="scientific">Medicago truncatula</name>
    <name type="common">Barrel medic</name>
    <name type="synonym">Medicago tribuloides</name>
    <dbReference type="NCBI Taxonomy" id="3880"/>
    <lineage>
        <taxon>Eukaryota</taxon>
        <taxon>Viridiplantae</taxon>
        <taxon>Streptophyta</taxon>
        <taxon>Embryophyta</taxon>
        <taxon>Tracheophyta</taxon>
        <taxon>Spermatophyta</taxon>
        <taxon>Magnoliopsida</taxon>
        <taxon>eudicotyledons</taxon>
        <taxon>Gunneridae</taxon>
        <taxon>Pentapetalae</taxon>
        <taxon>rosids</taxon>
        <taxon>fabids</taxon>
        <taxon>Fabales</taxon>
        <taxon>Fabaceae</taxon>
        <taxon>Papilionoideae</taxon>
        <taxon>50 kb inversion clade</taxon>
        <taxon>NPAAA clade</taxon>
        <taxon>Hologalegina</taxon>
        <taxon>IRL clade</taxon>
        <taxon>Trifolieae</taxon>
        <taxon>Medicago</taxon>
    </lineage>
</organism>
<dbReference type="PANTHER" id="PTHR33669">
    <property type="entry name" value="PROTEIN NEGATIVE REGULATOR OF RESISTANCE"/>
    <property type="match status" value="1"/>
</dbReference>
<reference evidence="5" key="3">
    <citation type="submission" date="2015-04" db="UniProtKB">
        <authorList>
            <consortium name="EnsemblPlants"/>
        </authorList>
    </citation>
    <scope>IDENTIFICATION</scope>
    <source>
        <strain evidence="5">cv. Jemalong A17</strain>
    </source>
</reference>
<dbReference type="AlphaFoldDB" id="G7ICS8"/>
<protein>
    <recommendedName>
        <fullName evidence="7">NPR1/NH1-interacting protein</fullName>
    </recommendedName>
</protein>
<keyword evidence="6" id="KW-1185">Reference proteome</keyword>
<name>G7ICS8_MEDTR</name>
<gene>
    <name evidence="4" type="ordered locus">MTR_1g086430</name>
</gene>
<dbReference type="PANTHER" id="PTHR33669:SF14">
    <property type="entry name" value="NRR REPRESSOR HOMOLOG 3"/>
    <property type="match status" value="1"/>
</dbReference>